<protein>
    <submittedName>
        <fullName evidence="1">Regulatory protein GemA</fullName>
    </submittedName>
</protein>
<name>A0A7Y6TX31_9BURK</name>
<accession>A0A7Y6TX31</accession>
<dbReference type="RefSeq" id="WP_176069558.1">
    <property type="nucleotide sequence ID" value="NZ_JABWMJ010000005.1"/>
</dbReference>
<organism evidence="1 2">
    <name type="scientific">Piscinibacter koreensis</name>
    <dbReference type="NCBI Taxonomy" id="2742824"/>
    <lineage>
        <taxon>Bacteria</taxon>
        <taxon>Pseudomonadati</taxon>
        <taxon>Pseudomonadota</taxon>
        <taxon>Betaproteobacteria</taxon>
        <taxon>Burkholderiales</taxon>
        <taxon>Sphaerotilaceae</taxon>
        <taxon>Piscinibacter</taxon>
    </lineage>
</organism>
<reference evidence="1 2" key="1">
    <citation type="submission" date="2020-06" db="EMBL/GenBank/DDBJ databases">
        <title>Schlegella sp. ID0723 isolated from air conditioner.</title>
        <authorList>
            <person name="Kim D.Y."/>
            <person name="Kim D.-U."/>
        </authorList>
    </citation>
    <scope>NUCLEOTIDE SEQUENCE [LARGE SCALE GENOMIC DNA]</scope>
    <source>
        <strain evidence="1 2">ID0723</strain>
    </source>
</reference>
<gene>
    <name evidence="1" type="ORF">HQN59_13220</name>
</gene>
<dbReference type="AlphaFoldDB" id="A0A7Y6TX31"/>
<proteinExistence type="predicted"/>
<dbReference type="EMBL" id="JABWMJ010000005">
    <property type="protein sequence ID" value="NUZ06723.1"/>
    <property type="molecule type" value="Genomic_DNA"/>
</dbReference>
<dbReference type="Proteomes" id="UP000529637">
    <property type="component" value="Unassembled WGS sequence"/>
</dbReference>
<dbReference type="InterPro" id="IPR009363">
    <property type="entry name" value="Phage_Mu_Gp16"/>
</dbReference>
<evidence type="ECO:0000313" key="1">
    <source>
        <dbReference type="EMBL" id="NUZ06723.1"/>
    </source>
</evidence>
<sequence length="171" mass="18844">MRLEIRGAAMTHVGHRTKHLQPSTISSGEQARPALRAQKLALVHVALKQTGLSEAEYRELLRRSGGVSSAKELSETGFRQVMLAFEQLGFVQRTRKHFGARAGMATPAQLVTIRRMWSKWSNVGDDASLNRWIAGRFGISALRFADVGTAQRCIEALKAMLRRAAADESAS</sequence>
<dbReference type="Pfam" id="PF06252">
    <property type="entry name" value="GemA"/>
    <property type="match status" value="1"/>
</dbReference>
<evidence type="ECO:0000313" key="2">
    <source>
        <dbReference type="Proteomes" id="UP000529637"/>
    </source>
</evidence>
<keyword evidence="2" id="KW-1185">Reference proteome</keyword>
<comment type="caution">
    <text evidence="1">The sequence shown here is derived from an EMBL/GenBank/DDBJ whole genome shotgun (WGS) entry which is preliminary data.</text>
</comment>